<keyword evidence="3" id="KW-1185">Reference proteome</keyword>
<dbReference type="Pfam" id="PF11726">
    <property type="entry name" value="YagK_YfjJ_C"/>
    <property type="match status" value="1"/>
</dbReference>
<protein>
    <recommendedName>
        <fullName evidence="1">YagK/YfjJ C-terminal domain-containing protein</fullName>
    </recommendedName>
</protein>
<proteinExistence type="predicted"/>
<dbReference type="InterPro" id="IPR057271">
    <property type="entry name" value="YagK_YfjJ_C"/>
</dbReference>
<dbReference type="EMBL" id="AP021889">
    <property type="protein sequence ID" value="BBP45100.1"/>
    <property type="molecule type" value="Genomic_DNA"/>
</dbReference>
<gene>
    <name evidence="2" type="ORF">THMIRHAS_04730</name>
</gene>
<accession>A0A6F8PSY7</accession>
<reference evidence="3" key="1">
    <citation type="submission" date="2019-11" db="EMBL/GenBank/DDBJ databases">
        <title>Isolation and characterization of two novel species in the genus Thiomicrorhabdus.</title>
        <authorList>
            <person name="Mochizuki J."/>
            <person name="Kojima H."/>
            <person name="Fukui M."/>
        </authorList>
    </citation>
    <scope>NUCLEOTIDE SEQUENCE [LARGE SCALE GENOMIC DNA]</scope>
    <source>
        <strain evidence="3">aks77</strain>
    </source>
</reference>
<dbReference type="AlphaFoldDB" id="A0A6F8PSY7"/>
<evidence type="ECO:0000259" key="1">
    <source>
        <dbReference type="Pfam" id="PF11726"/>
    </source>
</evidence>
<sequence length="391" mass="45568">MEIGGRNHGVHIHVLFLLNGQVFHDLGDKRERAMVNPELLSTLIRSAWASALFGVHNASLRYPPDDWHSNIPNTDAMMDVYEQQLVRFITPVRRIFATDPSERHQTVKELIYVTSYLCKAHTKHYQLGMQPFQATVTPDKRMTFPDHSTNPQGQPLYLFGDPSRQFHYDSDFDGVVLRTDWQPYVGNELEQIKAYSERVFERGMPLALIRMRFNPLSRYRDQMPHYKPIEAFLDECEKSLIPNTLPRSEKQSRRFLAVAKWHLNEDEACSIHLVVILNQSMYQDLLKQIDGQLYDFFNECYQFRFSNAKSQAKLDLSLYEELLFTANRPESAQKKWHAQQMLYTLASSVAGCSRSSTLYCRPIELPERKISQEVVSQKNQQKMQQGWGDLL</sequence>
<name>A0A6F8PSY7_9GAMM</name>
<evidence type="ECO:0000313" key="2">
    <source>
        <dbReference type="EMBL" id="BBP45100.1"/>
    </source>
</evidence>
<evidence type="ECO:0000313" key="3">
    <source>
        <dbReference type="Proteomes" id="UP000501726"/>
    </source>
</evidence>
<organism evidence="2 3">
    <name type="scientific">Thiosulfatimonas sediminis</name>
    <dbReference type="NCBI Taxonomy" id="2675054"/>
    <lineage>
        <taxon>Bacteria</taxon>
        <taxon>Pseudomonadati</taxon>
        <taxon>Pseudomonadota</taxon>
        <taxon>Gammaproteobacteria</taxon>
        <taxon>Thiotrichales</taxon>
        <taxon>Piscirickettsiaceae</taxon>
        <taxon>Thiosulfatimonas</taxon>
    </lineage>
</organism>
<dbReference type="Proteomes" id="UP000501726">
    <property type="component" value="Chromosome"/>
</dbReference>
<feature type="domain" description="YagK/YfjJ C-terminal" evidence="1">
    <location>
        <begin position="7"/>
        <end position="132"/>
    </location>
</feature>
<dbReference type="KEGG" id="tse:THMIRHAS_04730"/>